<dbReference type="Gene3D" id="3.10.105.10">
    <property type="entry name" value="Dipeptide-binding Protein, Domain 3"/>
    <property type="match status" value="1"/>
</dbReference>
<reference evidence="3 4" key="1">
    <citation type="submission" date="2019-07" db="EMBL/GenBank/DDBJ databases">
        <title>Allobacillus sp. nov. SKP isolated from shrimp paste of Euphausiacea.</title>
        <authorList>
            <person name="Kanchanasin P."/>
            <person name="Tanasupawat S."/>
            <person name="Shi W."/>
            <person name="Wu L."/>
            <person name="Ma J."/>
        </authorList>
    </citation>
    <scope>NUCLEOTIDE SEQUENCE [LARGE SCALE GENOMIC DNA]</scope>
    <source>
        <strain evidence="3 4">SKP4-8</strain>
    </source>
</reference>
<name>A0A556PN24_9BACI</name>
<feature type="domain" description="ABC-type glycine betaine transport system substrate-binding" evidence="2">
    <location>
        <begin position="39"/>
        <end position="181"/>
    </location>
</feature>
<dbReference type="SUPFAM" id="SSF53850">
    <property type="entry name" value="Periplasmic binding protein-like II"/>
    <property type="match status" value="2"/>
</dbReference>
<sequence length="303" mass="33410">MMKLKKIGIIAGLSLALVACGGDDSEESSAESESNGEVNVGEEVEYTITGIEPGAGISQATNKALEEYDNLEGWTHEESSTAAMLTELGEALDNEEEIIIAAWNPHYMFAKYDIKYIDDPKGVYGGEEYITTIARKGLKEDMPEAYEILDNFYWEVEDMESIMLAAQEKDLEEAAQDWVDENQETVDSWSEGVDSVDGQDIELALTPWDSERASAQVVKIALESKGFNVTLTPVDPQIVFQAVSAGDADASLAPWMPQTHKDFYEKYEGEYEDLGANLEGAKIGLAVPTYMDVESIEDLEPKE</sequence>
<keyword evidence="4" id="KW-1185">Reference proteome</keyword>
<dbReference type="AlphaFoldDB" id="A0A556PN24"/>
<gene>
    <name evidence="3" type="ORF">FPQ13_05690</name>
</gene>
<comment type="caution">
    <text evidence="3">The sequence shown here is derived from an EMBL/GenBank/DDBJ whole genome shotgun (WGS) entry which is preliminary data.</text>
</comment>
<dbReference type="OrthoDB" id="9787902at2"/>
<dbReference type="Pfam" id="PF04069">
    <property type="entry name" value="OpuAC"/>
    <property type="match status" value="2"/>
</dbReference>
<keyword evidence="1" id="KW-0732">Signal</keyword>
<dbReference type="GO" id="GO:0022857">
    <property type="term" value="F:transmembrane transporter activity"/>
    <property type="evidence" value="ECO:0007669"/>
    <property type="project" value="InterPro"/>
</dbReference>
<accession>A0A556PN24</accession>
<dbReference type="InterPro" id="IPR007210">
    <property type="entry name" value="ABC_Gly_betaine_transp_sub-bd"/>
</dbReference>
<organism evidence="3 4">
    <name type="scientific">Allobacillus salarius</name>
    <dbReference type="NCBI Taxonomy" id="1955272"/>
    <lineage>
        <taxon>Bacteria</taxon>
        <taxon>Bacillati</taxon>
        <taxon>Bacillota</taxon>
        <taxon>Bacilli</taxon>
        <taxon>Bacillales</taxon>
        <taxon>Bacillaceae</taxon>
        <taxon>Allobacillus</taxon>
    </lineage>
</organism>
<evidence type="ECO:0000313" key="4">
    <source>
        <dbReference type="Proteomes" id="UP000316425"/>
    </source>
</evidence>
<proteinExistence type="predicted"/>
<dbReference type="Gene3D" id="3.40.190.100">
    <property type="entry name" value="Glycine betaine-binding periplasmic protein, domain 2"/>
    <property type="match status" value="1"/>
</dbReference>
<dbReference type="Proteomes" id="UP000316425">
    <property type="component" value="Unassembled WGS sequence"/>
</dbReference>
<feature type="signal peptide" evidence="1">
    <location>
        <begin position="1"/>
        <end position="21"/>
    </location>
</feature>
<evidence type="ECO:0000256" key="1">
    <source>
        <dbReference type="SAM" id="SignalP"/>
    </source>
</evidence>
<feature type="chain" id="PRO_5039079578" evidence="1">
    <location>
        <begin position="22"/>
        <end position="303"/>
    </location>
</feature>
<dbReference type="RefSeq" id="WP_144088365.1">
    <property type="nucleotide sequence ID" value="NZ_VMHE01000007.1"/>
</dbReference>
<dbReference type="EMBL" id="VMHE01000007">
    <property type="protein sequence ID" value="TSJ65800.1"/>
    <property type="molecule type" value="Genomic_DNA"/>
</dbReference>
<protein>
    <submittedName>
        <fullName evidence="3">Glycine/betaine ABC transporter</fullName>
    </submittedName>
</protein>
<feature type="domain" description="ABC-type glycine betaine transport system substrate-binding" evidence="2">
    <location>
        <begin position="200"/>
        <end position="300"/>
    </location>
</feature>
<dbReference type="PROSITE" id="PS51257">
    <property type="entry name" value="PROKAR_LIPOPROTEIN"/>
    <property type="match status" value="1"/>
</dbReference>
<dbReference type="GO" id="GO:0043190">
    <property type="term" value="C:ATP-binding cassette (ABC) transporter complex"/>
    <property type="evidence" value="ECO:0007669"/>
    <property type="project" value="InterPro"/>
</dbReference>
<evidence type="ECO:0000313" key="3">
    <source>
        <dbReference type="EMBL" id="TSJ65800.1"/>
    </source>
</evidence>
<evidence type="ECO:0000259" key="2">
    <source>
        <dbReference type="Pfam" id="PF04069"/>
    </source>
</evidence>